<feature type="compositionally biased region" description="Low complexity" evidence="1">
    <location>
        <begin position="255"/>
        <end position="268"/>
    </location>
</feature>
<gene>
    <name evidence="2" type="ORF">AD929_12990</name>
</gene>
<comment type="caution">
    <text evidence="2">The sequence shown here is derived from an EMBL/GenBank/DDBJ whole genome shotgun (WGS) entry which is preliminary data.</text>
</comment>
<proteinExistence type="predicted"/>
<accession>A0A149QS84</accession>
<dbReference type="PATRIC" id="fig|442.7.peg.3412"/>
<dbReference type="EMBL" id="LHZB01000118">
    <property type="protein sequence ID" value="KXV00121.1"/>
    <property type="molecule type" value="Genomic_DNA"/>
</dbReference>
<feature type="region of interest" description="Disordered" evidence="1">
    <location>
        <begin position="255"/>
        <end position="295"/>
    </location>
</feature>
<evidence type="ECO:0000313" key="3">
    <source>
        <dbReference type="Proteomes" id="UP000075573"/>
    </source>
</evidence>
<evidence type="ECO:0000313" key="2">
    <source>
        <dbReference type="EMBL" id="KXV00121.1"/>
    </source>
</evidence>
<sequence length="295" mass="30937">MNKPVLSPVELLTDLEGRLTLSRRADLSVNIARALLEQAEQKKSDIDDGIDTLLDRAAAAVDTTVLRQMAESRLDALLSNGFIKLEPLEDTVPVVEIAPAPVPARRRRRRSQSQDEQSTETVPADEATPAAAAPVVEAPAVETPAAEAPVVDAPVLEASVVEAPVVEDKPSVVSAVSEVAPAEIEVLGPVSTKAEPLAGNVEDLAVDIDELPDLSDAANVEDTRQDVPVADAPVVEAPAVETPVVEAPVVEQVQAAPERAEDAAPAAEPADKEEVAAPARPSLTLRRSFASRQSA</sequence>
<dbReference type="AlphaFoldDB" id="A0A149QS84"/>
<dbReference type="RefSeq" id="WP_062497409.1">
    <property type="nucleotide sequence ID" value="NZ_LHZB01000118.1"/>
</dbReference>
<organism evidence="2 3">
    <name type="scientific">Gluconobacter potus</name>
    <dbReference type="NCBI Taxonomy" id="2724927"/>
    <lineage>
        <taxon>Bacteria</taxon>
        <taxon>Pseudomonadati</taxon>
        <taxon>Pseudomonadota</taxon>
        <taxon>Alphaproteobacteria</taxon>
        <taxon>Acetobacterales</taxon>
        <taxon>Acetobacteraceae</taxon>
        <taxon>Gluconobacter</taxon>
    </lineage>
</organism>
<feature type="compositionally biased region" description="Low complexity" evidence="1">
    <location>
        <begin position="119"/>
        <end position="130"/>
    </location>
</feature>
<protein>
    <submittedName>
        <fullName evidence="2">Uncharacterized protein</fullName>
    </submittedName>
</protein>
<reference evidence="2 3" key="1">
    <citation type="submission" date="2015-06" db="EMBL/GenBank/DDBJ databases">
        <title>Improved classification and identification of acetic acid bacteria using matrix-assisted laser desorption/ionization time-of-flight mass spectrometry; Gluconobacter nephelii and Gluconobacter uchimurae are later heterotypic synonyms of Gluconobacter japonicus and Gluconobacter oxydans, respectively.</title>
        <authorList>
            <person name="Li L."/>
            <person name="Cleenwerck I."/>
            <person name="De Vuyst L."/>
            <person name="Vandamme P."/>
        </authorList>
    </citation>
    <scope>NUCLEOTIDE SEQUENCE [LARGE SCALE GENOMIC DNA]</scope>
    <source>
        <strain evidence="2 3">LMG 1764</strain>
    </source>
</reference>
<evidence type="ECO:0000256" key="1">
    <source>
        <dbReference type="SAM" id="MobiDB-lite"/>
    </source>
</evidence>
<name>A0A149QS84_9PROT</name>
<dbReference type="Proteomes" id="UP000075573">
    <property type="component" value="Unassembled WGS sequence"/>
</dbReference>
<feature type="region of interest" description="Disordered" evidence="1">
    <location>
        <begin position="102"/>
        <end position="130"/>
    </location>
</feature>